<dbReference type="Gene3D" id="3.30.565.10">
    <property type="entry name" value="Histidine kinase-like ATPase, C-terminal domain"/>
    <property type="match status" value="1"/>
</dbReference>
<keyword evidence="4" id="KW-0143">Chaperone</keyword>
<feature type="binding site" evidence="5">
    <location>
        <position position="34"/>
    </location>
    <ligand>
        <name>ATP</name>
        <dbReference type="ChEBI" id="CHEBI:30616"/>
    </ligand>
</feature>
<protein>
    <submittedName>
        <fullName evidence="6">Molecular chaperone HtpG</fullName>
    </submittedName>
</protein>
<dbReference type="PRINTS" id="PR00775">
    <property type="entry name" value="HEATSHOCK90"/>
</dbReference>
<feature type="binding site" evidence="5">
    <location>
        <begin position="92"/>
        <end position="93"/>
    </location>
    <ligand>
        <name>ATP</name>
        <dbReference type="ChEBI" id="CHEBI:30616"/>
    </ligand>
</feature>
<evidence type="ECO:0000256" key="1">
    <source>
        <dbReference type="ARBA" id="ARBA00008239"/>
    </source>
</evidence>
<comment type="similarity">
    <text evidence="1">Belongs to the heat shock protein 90 family.</text>
</comment>
<keyword evidence="3 5" id="KW-0067">ATP-binding</keyword>
<name>A0A1G7AF49_9PROT</name>
<dbReference type="SUPFAM" id="SSF55874">
    <property type="entry name" value="ATPase domain of HSP90 chaperone/DNA topoisomerase II/histidine kinase"/>
    <property type="match status" value="1"/>
</dbReference>
<dbReference type="InterPro" id="IPR020575">
    <property type="entry name" value="Hsp90_N"/>
</dbReference>
<organism evidence="6 7">
    <name type="scientific">Kordiimonas lacus</name>
    <dbReference type="NCBI Taxonomy" id="637679"/>
    <lineage>
        <taxon>Bacteria</taxon>
        <taxon>Pseudomonadati</taxon>
        <taxon>Pseudomonadota</taxon>
        <taxon>Alphaproteobacteria</taxon>
        <taxon>Kordiimonadales</taxon>
        <taxon>Kordiimonadaceae</taxon>
        <taxon>Kordiimonas</taxon>
    </lineage>
</organism>
<evidence type="ECO:0000256" key="5">
    <source>
        <dbReference type="PIRSR" id="PIRSR002583-1"/>
    </source>
</evidence>
<gene>
    <name evidence="6" type="ORF">SAMN04488071_2181</name>
</gene>
<dbReference type="STRING" id="637679.GCA_001550055_01676"/>
<dbReference type="AlphaFoldDB" id="A0A1G7AF49"/>
<dbReference type="GO" id="GO:0051082">
    <property type="term" value="F:unfolded protein binding"/>
    <property type="evidence" value="ECO:0007669"/>
    <property type="project" value="InterPro"/>
</dbReference>
<dbReference type="SUPFAM" id="SSF54211">
    <property type="entry name" value="Ribosomal protein S5 domain 2-like"/>
    <property type="match status" value="1"/>
</dbReference>
<proteinExistence type="inferred from homology"/>
<dbReference type="InterPro" id="IPR001404">
    <property type="entry name" value="Hsp90_fam"/>
</dbReference>
<dbReference type="Proteomes" id="UP000183685">
    <property type="component" value="Unassembled WGS sequence"/>
</dbReference>
<dbReference type="Pfam" id="PF13589">
    <property type="entry name" value="HATPase_c_3"/>
    <property type="match status" value="1"/>
</dbReference>
<dbReference type="PANTHER" id="PTHR11528">
    <property type="entry name" value="HEAT SHOCK PROTEIN 90 FAMILY MEMBER"/>
    <property type="match status" value="1"/>
</dbReference>
<sequence>MTNAGLMQTSVDLDGLLEVLGKNLYSTPSVALRELIQNASDACERHRIESGAVREYRIDIRCDAAANQLVIQDNGSGLARGEVESFLATIGSGYSRLLRQQTQSEDIIGYFGLGFLSAYVVSHKVEVLTTSYQTPDQSWKFSSAKGKTYSVSPASRQPEGTTVILSLDDEFTSLADHAVITSLIKRYCCLLPIPIHLNDSPAPVNDLTAPWLLEGEVPLVRRRRAELAFAQTFENAFEPIACIAIPEDNDLGLAGLIWIQDGGTYGTSDNRNISIFIRNMFITREDRDLLPRWAGFCGALLESAQFKPTASRESLQRNAYYDAVASYVREVLASGLRRIVLEEPETWRRIQARHNDALLGAAISDDRLFETTYRSLKVPTTEGDLTVQQIMSKGDGAIYIKPGEKSGHDALLFRVRGNPLVKGYLYGATAFCKKYSDIHNIKLLELGSRQSQGDVFPTVPPAEAACLNPVRHLFESDKHDVVFTRFEPSFIPLVIMEDADVVTKNRIESDQADKRISSAVLGLARLHTSATASTKERTVFLNLENGILQQLPDLDETLQDSVGQMLGSLMELLCLDTGQADTGLDQLFKRFDTALSALLPS</sequence>
<dbReference type="EMBL" id="FNAK01000004">
    <property type="protein sequence ID" value="SDE12645.1"/>
    <property type="molecule type" value="Genomic_DNA"/>
</dbReference>
<accession>A0A1G7AF49</accession>
<evidence type="ECO:0000256" key="4">
    <source>
        <dbReference type="ARBA" id="ARBA00023186"/>
    </source>
</evidence>
<feature type="binding site" evidence="5">
    <location>
        <position position="161"/>
    </location>
    <ligand>
        <name>ATP</name>
        <dbReference type="ChEBI" id="CHEBI:30616"/>
    </ligand>
</feature>
<dbReference type="GO" id="GO:0005524">
    <property type="term" value="F:ATP binding"/>
    <property type="evidence" value="ECO:0007669"/>
    <property type="project" value="UniProtKB-KW"/>
</dbReference>
<keyword evidence="7" id="KW-1185">Reference proteome</keyword>
<dbReference type="GO" id="GO:0016887">
    <property type="term" value="F:ATP hydrolysis activity"/>
    <property type="evidence" value="ECO:0007669"/>
    <property type="project" value="InterPro"/>
</dbReference>
<reference evidence="6 7" key="1">
    <citation type="submission" date="2016-10" db="EMBL/GenBank/DDBJ databases">
        <authorList>
            <person name="de Groot N.N."/>
        </authorList>
    </citation>
    <scope>NUCLEOTIDE SEQUENCE [LARGE SCALE GENOMIC DNA]</scope>
    <source>
        <strain evidence="6 7">CGMCC 1.9109</strain>
    </source>
</reference>
<dbReference type="GO" id="GO:0140662">
    <property type="term" value="F:ATP-dependent protein folding chaperone"/>
    <property type="evidence" value="ECO:0007669"/>
    <property type="project" value="InterPro"/>
</dbReference>
<evidence type="ECO:0000313" key="7">
    <source>
        <dbReference type="Proteomes" id="UP000183685"/>
    </source>
</evidence>
<dbReference type="InterPro" id="IPR020568">
    <property type="entry name" value="Ribosomal_Su5_D2-typ_SF"/>
</dbReference>
<evidence type="ECO:0000313" key="6">
    <source>
        <dbReference type="EMBL" id="SDE12645.1"/>
    </source>
</evidence>
<dbReference type="PIRSF" id="PIRSF002583">
    <property type="entry name" value="Hsp90"/>
    <property type="match status" value="1"/>
</dbReference>
<dbReference type="InterPro" id="IPR036890">
    <property type="entry name" value="HATPase_C_sf"/>
</dbReference>
<dbReference type="Gene3D" id="3.30.230.80">
    <property type="match status" value="1"/>
</dbReference>
<feature type="binding site" evidence="5">
    <location>
        <position position="73"/>
    </location>
    <ligand>
        <name>ATP</name>
        <dbReference type="ChEBI" id="CHEBI:30616"/>
    </ligand>
</feature>
<evidence type="ECO:0000256" key="3">
    <source>
        <dbReference type="ARBA" id="ARBA00022840"/>
    </source>
</evidence>
<evidence type="ECO:0000256" key="2">
    <source>
        <dbReference type="ARBA" id="ARBA00022741"/>
    </source>
</evidence>
<keyword evidence="2 5" id="KW-0547">Nucleotide-binding</keyword>
<feature type="binding site" evidence="5">
    <location>
        <position position="38"/>
    </location>
    <ligand>
        <name>ATP</name>
        <dbReference type="ChEBI" id="CHEBI:30616"/>
    </ligand>
</feature>